<protein>
    <submittedName>
        <fullName evidence="1">Uncharacterized protein</fullName>
    </submittedName>
</protein>
<keyword evidence="2" id="KW-1185">Reference proteome</keyword>
<reference evidence="2" key="1">
    <citation type="journal article" date="2023" name="Front. Plant Sci.">
        <title>Chromosomal-level genome assembly of Melastoma candidum provides insights into trichome evolution.</title>
        <authorList>
            <person name="Zhong Y."/>
            <person name="Wu W."/>
            <person name="Sun C."/>
            <person name="Zou P."/>
            <person name="Liu Y."/>
            <person name="Dai S."/>
            <person name="Zhou R."/>
        </authorList>
    </citation>
    <scope>NUCLEOTIDE SEQUENCE [LARGE SCALE GENOMIC DNA]</scope>
</reference>
<evidence type="ECO:0000313" key="2">
    <source>
        <dbReference type="Proteomes" id="UP001057402"/>
    </source>
</evidence>
<dbReference type="Proteomes" id="UP001057402">
    <property type="component" value="Chromosome 2"/>
</dbReference>
<name>A0ACB9S0S3_9MYRT</name>
<sequence>MFPVGMKGSMRSGVPMGREVALLIAFVFVAVQHLGSCWCLNEEGLALLRLKEGIGGDPFGVLRGWGVEEGEVDHCSWFGVECCDGKVVALNLGNLCLWGTLAPEIGKLKHIRSLILRNNTFSGNIPEEIAGLKELKFLDLGFNNFSGPVPDKLVNNLSTAILLLDNNELRAPLSPEIQQLKLFSESQVDEQLFSVSSKRLPCRTISLASKMDPTEDFVTRRLLVAPDSPDSRGGSNPYSRDNPRKTHTATEVPPSPKSTPPSVQPKSSPPVTPPPSPKVESPGGSPSKSINPGMVAGVVGGSAFVLVTIVGVFLCKGTKVATVRPWATGLSGQLQKAFITGVPKLKRSELETACEDFSNVVGSSSIGTIYKGTLSSGVEIAVASVPVTSPKDWSKSLESQFRKTVETLSKVNHKNFANLIGYCEEEEPFTRMMVFEYAPNGTLFEHLHVNESEHLDWKIRLRVVMGVAYCLDHMHQLNPPMVHKNLNSSAINLTDDYAAKISYYNCWTQVASSEIKSSDFCRLTASSASREVDTNVYAFGVILFEMLTGRLPYSVEDDGSVEDWASDYLRGEKQFEEMVDPSLESFDKNQVEGISQVIRMCVHPDPRRRPPMREIAARLREITNIAPDAAIPKISPLWWAELEIISTEASL</sequence>
<gene>
    <name evidence="1" type="ORF">MLD38_002686</name>
</gene>
<comment type="caution">
    <text evidence="1">The sequence shown here is derived from an EMBL/GenBank/DDBJ whole genome shotgun (WGS) entry which is preliminary data.</text>
</comment>
<proteinExistence type="predicted"/>
<dbReference type="EMBL" id="CM042881">
    <property type="protein sequence ID" value="KAI4384545.1"/>
    <property type="molecule type" value="Genomic_DNA"/>
</dbReference>
<accession>A0ACB9S0S3</accession>
<organism evidence="1 2">
    <name type="scientific">Melastoma candidum</name>
    <dbReference type="NCBI Taxonomy" id="119954"/>
    <lineage>
        <taxon>Eukaryota</taxon>
        <taxon>Viridiplantae</taxon>
        <taxon>Streptophyta</taxon>
        <taxon>Embryophyta</taxon>
        <taxon>Tracheophyta</taxon>
        <taxon>Spermatophyta</taxon>
        <taxon>Magnoliopsida</taxon>
        <taxon>eudicotyledons</taxon>
        <taxon>Gunneridae</taxon>
        <taxon>Pentapetalae</taxon>
        <taxon>rosids</taxon>
        <taxon>malvids</taxon>
        <taxon>Myrtales</taxon>
        <taxon>Melastomataceae</taxon>
        <taxon>Melastomatoideae</taxon>
        <taxon>Melastomateae</taxon>
        <taxon>Melastoma</taxon>
    </lineage>
</organism>
<evidence type="ECO:0000313" key="1">
    <source>
        <dbReference type="EMBL" id="KAI4384545.1"/>
    </source>
</evidence>